<feature type="region of interest" description="Disordered" evidence="1">
    <location>
        <begin position="221"/>
        <end position="248"/>
    </location>
</feature>
<dbReference type="Proteomes" id="UP000297385">
    <property type="component" value="Unassembled WGS sequence"/>
</dbReference>
<feature type="region of interest" description="Disordered" evidence="1">
    <location>
        <begin position="1"/>
        <end position="68"/>
    </location>
</feature>
<protein>
    <submittedName>
        <fullName evidence="2">Uncharacterized protein</fullName>
    </submittedName>
</protein>
<evidence type="ECO:0000256" key="1">
    <source>
        <dbReference type="SAM" id="MobiDB-lite"/>
    </source>
</evidence>
<dbReference type="GeneID" id="97307232"/>
<dbReference type="EMBL" id="SNVI01000001">
    <property type="protein sequence ID" value="TFE43615.1"/>
    <property type="molecule type" value="Genomic_DNA"/>
</dbReference>
<gene>
    <name evidence="2" type="ORF">E2553_00320</name>
</gene>
<dbReference type="RefSeq" id="WP_134455563.1">
    <property type="nucleotide sequence ID" value="NZ_JBHMFL010000126.1"/>
</dbReference>
<evidence type="ECO:0000313" key="2">
    <source>
        <dbReference type="EMBL" id="TFE43615.1"/>
    </source>
</evidence>
<feature type="region of interest" description="Disordered" evidence="1">
    <location>
        <begin position="390"/>
        <end position="413"/>
    </location>
</feature>
<comment type="caution">
    <text evidence="2">The sequence shown here is derived from an EMBL/GenBank/DDBJ whole genome shotgun (WGS) entry which is preliminary data.</text>
</comment>
<dbReference type="AlphaFoldDB" id="A0A4Y8N1T9"/>
<sequence>MPKFTFTSPDGKNYDVEGPDGATKEQAFAILQQRIGSPGAGTSSPTPGGAPAPAAKPAADQSPQSMTGFVGGNLAKGVAGAVGPVAEKAQSLIDLPAKAFDKALDMVTGGMSGKQKPVSALPKTADKLPVGDDALQAAMKKLGIIGQSAEPRTTAQRYGAAALQALPAAALPGAGEGVLGRVLPQIGGALGGQAGQDIGGAPGRLAGTLLGGGVGGLATTRPSQIARPPQSEAARAAESSGIPLTLGQETGSSSLQFLENRLRELFPSKGTAQVDEAKQVAAGAARVNQLADQLSTQSVADPEAIGNRLRSAYVDTVGKIAAQRDKQASVDYGKVRSLAGNKPVIKYQNVTDELQKIIEENKNVPAGDAKKIASQARGLLDQLTEAQSGQSASPIVLPSGQPARLPTPPTPAAKAATVSDAMKTRAAWGKAARRTGNIFSDIDPNANQMLARRLFGAINKDFDAASTDGTPIAKALKDANQNYAKASKSIEFIDQSALGKLLGKDVTDAAFSNETFSTKAPEAIAKRYLTMQPSQAAQVTAILREHAPQVLQDAKSFVLRNGLELAANSGPGASGISFAKFRKEIDKVQPKLEEMGFTAKEIRDIKDVTDTMARAGDRTGANPSGTSAAGHMLGTAAIALAHPVAAGASIVTPWIASKALLSEPGRELLRKAYAAGTPAARNAALGALRAKFGQTVTGAPQQ</sequence>
<feature type="compositionally biased region" description="Polar residues" evidence="1">
    <location>
        <begin position="1"/>
        <end position="10"/>
    </location>
</feature>
<accession>A0A4Y8N1T9</accession>
<proteinExistence type="predicted"/>
<feature type="compositionally biased region" description="Low complexity" evidence="1">
    <location>
        <begin position="36"/>
        <end position="65"/>
    </location>
</feature>
<evidence type="ECO:0000313" key="3">
    <source>
        <dbReference type="Proteomes" id="UP000297385"/>
    </source>
</evidence>
<name>A0A4Y8N1T9_9BURK</name>
<organism evidence="2 3">
    <name type="scientific">Paraburkholderia dipogonis</name>
    <dbReference type="NCBI Taxonomy" id="1211383"/>
    <lineage>
        <taxon>Bacteria</taxon>
        <taxon>Pseudomonadati</taxon>
        <taxon>Pseudomonadota</taxon>
        <taxon>Betaproteobacteria</taxon>
        <taxon>Burkholderiales</taxon>
        <taxon>Burkholderiaceae</taxon>
        <taxon>Paraburkholderia</taxon>
    </lineage>
</organism>
<reference evidence="2 3" key="1">
    <citation type="submission" date="2019-03" db="EMBL/GenBank/DDBJ databases">
        <title>Complete Genome Sequence of Paraburkholderia dipogonis ICMP 19430T, a Nitrogen-fixing Symbiont of the South African Invasive Legume Dipogon lignosus in New Zealand.</title>
        <authorList>
            <person name="De Meyer S.E."/>
        </authorList>
    </citation>
    <scope>NUCLEOTIDE SEQUENCE [LARGE SCALE GENOMIC DNA]</scope>
    <source>
        <strain evidence="2 3">ICMP 19430</strain>
    </source>
</reference>